<gene>
    <name evidence="2" type="ORF">EYW49_21055</name>
</gene>
<dbReference type="PANTHER" id="PTHR43767">
    <property type="entry name" value="LONG-CHAIN-FATTY-ACID--COA LIGASE"/>
    <property type="match status" value="1"/>
</dbReference>
<organism evidence="2 3">
    <name type="scientific">Siculibacillus lacustris</name>
    <dbReference type="NCBI Taxonomy" id="1549641"/>
    <lineage>
        <taxon>Bacteria</taxon>
        <taxon>Pseudomonadati</taxon>
        <taxon>Pseudomonadota</taxon>
        <taxon>Alphaproteobacteria</taxon>
        <taxon>Hyphomicrobiales</taxon>
        <taxon>Ancalomicrobiaceae</taxon>
        <taxon>Siculibacillus</taxon>
    </lineage>
</organism>
<accession>A0A4Q9VFY6</accession>
<dbReference type="EMBL" id="SJFN01000048">
    <property type="protein sequence ID" value="TBW33016.1"/>
    <property type="molecule type" value="Genomic_DNA"/>
</dbReference>
<dbReference type="Gene3D" id="3.30.300.30">
    <property type="match status" value="1"/>
</dbReference>
<dbReference type="InterPro" id="IPR000873">
    <property type="entry name" value="AMP-dep_synth/lig_dom"/>
</dbReference>
<protein>
    <recommendedName>
        <fullName evidence="1">AMP-dependent synthetase/ligase domain-containing protein</fullName>
    </recommendedName>
</protein>
<sequence>MIVAREDESKIHSATGVWGRVTLDQIVAKNAEGRGDHPALVDFSDRADWTHGGAEFLTWRELQVRVDALAAFFHAVGLAPDTVIALQMPPTIDAVVAFLAASRAGLVVAPLALGSREAEAVETFRALGVKAIVTVASTAGESHGERLRDVAAELFQIRFVFGAGGDLPDGLVDLRMVFDEAATLGRPPEVVRKGNPADHALTVEVTGLPPDETAAEAGAGIAGEGTPARTLPLPRSHNHWIATGLMTLLEGRIDADTVLVSPYALSGPVGIGVALVPWLLAGATLVTGLPASTDRLVEEAVAAGATHVLTPVRFARRLIDRFSAHRRSSAVVLAVAEDTAGDWPMPLGADVVDVTVLGGYGLVARRRIDAALQRALPIGITGAPAETPLAPPLIETRIKAIAQRAGQMNAARTLGGEIQVRGAMVPHFNWPSTQQDRKHRPRDTDGWMATGLGARVVTAQPPAFETAGRIDGSVRVGQSLIDLDALDLVYRSIDGVVDAAALVIDDETAGGGLAAAVVPRPGLRFDAADFVAAVEAKRVGLAKLPIRVFMVPAIARGPSGRVLRAGMAQHLVARG</sequence>
<dbReference type="OrthoDB" id="7842397at2"/>
<dbReference type="Pfam" id="PF00501">
    <property type="entry name" value="AMP-binding"/>
    <property type="match status" value="1"/>
</dbReference>
<dbReference type="RefSeq" id="WP_131311603.1">
    <property type="nucleotide sequence ID" value="NZ_SJFN01000048.1"/>
</dbReference>
<dbReference type="InterPro" id="IPR042099">
    <property type="entry name" value="ANL_N_sf"/>
</dbReference>
<evidence type="ECO:0000313" key="3">
    <source>
        <dbReference type="Proteomes" id="UP000292781"/>
    </source>
</evidence>
<dbReference type="InterPro" id="IPR050237">
    <property type="entry name" value="ATP-dep_AMP-bd_enzyme"/>
</dbReference>
<proteinExistence type="predicted"/>
<feature type="domain" description="AMP-dependent synthetase/ligase" evidence="1">
    <location>
        <begin position="28"/>
        <end position="150"/>
    </location>
</feature>
<dbReference type="InterPro" id="IPR045851">
    <property type="entry name" value="AMP-bd_C_sf"/>
</dbReference>
<dbReference type="Gene3D" id="3.40.50.12780">
    <property type="entry name" value="N-terminal domain of ligase-like"/>
    <property type="match status" value="1"/>
</dbReference>
<reference evidence="2 3" key="1">
    <citation type="submission" date="2019-02" db="EMBL/GenBank/DDBJ databases">
        <title>Siculibacillus lacustris gen. nov., sp. nov., a new rosette-forming bacterium isolated from a freshwater crater lake (Lake St. Ana, Romania).</title>
        <authorList>
            <person name="Felfoldi T."/>
            <person name="Marton Z."/>
            <person name="Szabo A."/>
            <person name="Mentes A."/>
            <person name="Boka K."/>
            <person name="Marialigeti K."/>
            <person name="Mathe I."/>
            <person name="Koncz M."/>
            <person name="Schumann P."/>
            <person name="Toth E."/>
        </authorList>
    </citation>
    <scope>NUCLEOTIDE SEQUENCE [LARGE SCALE GENOMIC DNA]</scope>
    <source>
        <strain evidence="2 3">SA-279</strain>
    </source>
</reference>
<dbReference type="Proteomes" id="UP000292781">
    <property type="component" value="Unassembled WGS sequence"/>
</dbReference>
<name>A0A4Q9VFY6_9HYPH</name>
<dbReference type="PANTHER" id="PTHR43767:SF12">
    <property type="entry name" value="AMP-DEPENDENT SYNTHETASE AND LIGASE"/>
    <property type="match status" value="1"/>
</dbReference>
<evidence type="ECO:0000313" key="2">
    <source>
        <dbReference type="EMBL" id="TBW33016.1"/>
    </source>
</evidence>
<dbReference type="SUPFAM" id="SSF56801">
    <property type="entry name" value="Acetyl-CoA synthetase-like"/>
    <property type="match status" value="1"/>
</dbReference>
<keyword evidence="3" id="KW-1185">Reference proteome</keyword>
<dbReference type="AlphaFoldDB" id="A0A4Q9VFY6"/>
<comment type="caution">
    <text evidence="2">The sequence shown here is derived from an EMBL/GenBank/DDBJ whole genome shotgun (WGS) entry which is preliminary data.</text>
</comment>
<evidence type="ECO:0000259" key="1">
    <source>
        <dbReference type="Pfam" id="PF00501"/>
    </source>
</evidence>